<feature type="compositionally biased region" description="Polar residues" evidence="1">
    <location>
        <begin position="72"/>
        <end position="82"/>
    </location>
</feature>
<evidence type="ECO:0000313" key="3">
    <source>
        <dbReference type="Proteomes" id="UP000275385"/>
    </source>
</evidence>
<reference evidence="2 3" key="1">
    <citation type="submission" date="2018-08" db="EMBL/GenBank/DDBJ databases">
        <title>Draft genome of the lignicolous fungus Coniochaeta pulveracea.</title>
        <authorList>
            <person name="Borstlap C.J."/>
            <person name="De Witt R.N."/>
            <person name="Botha A."/>
            <person name="Volschenk H."/>
        </authorList>
    </citation>
    <scope>NUCLEOTIDE SEQUENCE [LARGE SCALE GENOMIC DNA]</scope>
    <source>
        <strain evidence="2 3">CAB683</strain>
    </source>
</reference>
<proteinExistence type="predicted"/>
<gene>
    <name evidence="2" type="ORF">DL546_001721</name>
</gene>
<evidence type="ECO:0000256" key="1">
    <source>
        <dbReference type="SAM" id="MobiDB-lite"/>
    </source>
</evidence>
<accession>A0A420XYT3</accession>
<comment type="caution">
    <text evidence="2">The sequence shown here is derived from an EMBL/GenBank/DDBJ whole genome shotgun (WGS) entry which is preliminary data.</text>
</comment>
<dbReference type="AlphaFoldDB" id="A0A420XYT3"/>
<name>A0A420XYT3_9PEZI</name>
<evidence type="ECO:0000313" key="2">
    <source>
        <dbReference type="EMBL" id="RKU40817.1"/>
    </source>
</evidence>
<feature type="region of interest" description="Disordered" evidence="1">
    <location>
        <begin position="1"/>
        <end position="20"/>
    </location>
</feature>
<sequence length="194" mass="21521">MVNFDMDQYSSYTSSASVSPPMVDTRSVLAEDKVCEAKAPFADYPHFPKASSHASPQYTYATEPLYEPIATSSHTQLSQLHSIPQPDRYTLRNPRDSAYGSNSQTGDDSGTSGGLQQNYAEATCWRYPEQNWGRDQMLTDESSETLHGMGADVLMGISPGYSQFPGTSNGGHYDQYMTDEWEEDENGMRLLLVS</sequence>
<feature type="compositionally biased region" description="Low complexity" evidence="1">
    <location>
        <begin position="10"/>
        <end position="19"/>
    </location>
</feature>
<dbReference type="EMBL" id="QVQW01000090">
    <property type="protein sequence ID" value="RKU40817.1"/>
    <property type="molecule type" value="Genomic_DNA"/>
</dbReference>
<protein>
    <submittedName>
        <fullName evidence="2">Uncharacterized protein</fullName>
    </submittedName>
</protein>
<keyword evidence="3" id="KW-1185">Reference proteome</keyword>
<organism evidence="2 3">
    <name type="scientific">Coniochaeta pulveracea</name>
    <dbReference type="NCBI Taxonomy" id="177199"/>
    <lineage>
        <taxon>Eukaryota</taxon>
        <taxon>Fungi</taxon>
        <taxon>Dikarya</taxon>
        <taxon>Ascomycota</taxon>
        <taxon>Pezizomycotina</taxon>
        <taxon>Sordariomycetes</taxon>
        <taxon>Sordariomycetidae</taxon>
        <taxon>Coniochaetales</taxon>
        <taxon>Coniochaetaceae</taxon>
        <taxon>Coniochaeta</taxon>
    </lineage>
</organism>
<feature type="region of interest" description="Disordered" evidence="1">
    <location>
        <begin position="72"/>
        <end position="115"/>
    </location>
</feature>
<dbReference type="Proteomes" id="UP000275385">
    <property type="component" value="Unassembled WGS sequence"/>
</dbReference>
<feature type="compositionally biased region" description="Low complexity" evidence="1">
    <location>
        <begin position="100"/>
        <end position="110"/>
    </location>
</feature>